<dbReference type="Pfam" id="PF06279">
    <property type="entry name" value="DUF1033"/>
    <property type="match status" value="1"/>
</dbReference>
<dbReference type="RefSeq" id="WP_124762902.1">
    <property type="nucleotide sequence ID" value="NZ_JAFBDY010000002.1"/>
</dbReference>
<gene>
    <name evidence="1" type="ORF">EBB45_04045</name>
</gene>
<keyword evidence="2" id="KW-1185">Reference proteome</keyword>
<dbReference type="AlphaFoldDB" id="A0A3N9UI97"/>
<sequence length="91" mass="11043">MYKIIYMVADFEPWWLFDGWESSIISTEEYQSEEELHNALEAKLNDFRKKYQHEASKEKRFFAFWNDDEVEFCEACDDDSQIYHGIIVETL</sequence>
<reference evidence="1 2" key="1">
    <citation type="journal article" date="2013" name="J. Microbiol.">
        <title>Lysinibacillus chungkukjangi sp. nov., isolated from Chungkukjang, Korean fermented soybean food.</title>
        <authorList>
            <person name="Kim S.J."/>
            <person name="Jang Y.H."/>
            <person name="Hamada M."/>
            <person name="Ahn J.H."/>
            <person name="Weon H.Y."/>
            <person name="Suzuki K."/>
            <person name="Whang K.S."/>
            <person name="Kwon S.W."/>
        </authorList>
    </citation>
    <scope>NUCLEOTIDE SEQUENCE [LARGE SCALE GENOMIC DNA]</scope>
    <source>
        <strain evidence="1 2">MCCC 1A12701</strain>
    </source>
</reference>
<comment type="caution">
    <text evidence="1">The sequence shown here is derived from an EMBL/GenBank/DDBJ whole genome shotgun (WGS) entry which is preliminary data.</text>
</comment>
<evidence type="ECO:0000313" key="1">
    <source>
        <dbReference type="EMBL" id="RQW75799.1"/>
    </source>
</evidence>
<accession>A0A3N9UI97</accession>
<organism evidence="1 2">
    <name type="scientific">Lysinibacillus composti</name>
    <dbReference type="NCBI Taxonomy" id="720633"/>
    <lineage>
        <taxon>Bacteria</taxon>
        <taxon>Bacillati</taxon>
        <taxon>Bacillota</taxon>
        <taxon>Bacilli</taxon>
        <taxon>Bacillales</taxon>
        <taxon>Bacillaceae</taxon>
        <taxon>Lysinibacillus</taxon>
    </lineage>
</organism>
<dbReference type="OrthoDB" id="2389779at2"/>
<dbReference type="Proteomes" id="UP000274033">
    <property type="component" value="Unassembled WGS sequence"/>
</dbReference>
<dbReference type="EMBL" id="RRCT01000002">
    <property type="protein sequence ID" value="RQW75799.1"/>
    <property type="molecule type" value="Genomic_DNA"/>
</dbReference>
<dbReference type="InterPro" id="IPR010434">
    <property type="entry name" value="DUF1033"/>
</dbReference>
<protein>
    <submittedName>
        <fullName evidence="1">DUF1033 family protein</fullName>
    </submittedName>
</protein>
<evidence type="ECO:0000313" key="2">
    <source>
        <dbReference type="Proteomes" id="UP000274033"/>
    </source>
</evidence>
<name>A0A3N9UI97_9BACI</name>
<proteinExistence type="predicted"/>